<protein>
    <submittedName>
        <fullName evidence="1">Uncharacterized protein</fullName>
    </submittedName>
</protein>
<dbReference type="RefSeq" id="WP_021055005.1">
    <property type="nucleotide sequence ID" value="NZ_KE356561.1"/>
</dbReference>
<dbReference type="HOGENOM" id="CLU_2475944_0_0_2"/>
<gene>
    <name evidence="1" type="ORF">J07HQW2_01986</name>
</gene>
<organism evidence="1 2">
    <name type="scientific">Haloquadratum walsbyi J07HQW2</name>
    <dbReference type="NCBI Taxonomy" id="1238425"/>
    <lineage>
        <taxon>Archaea</taxon>
        <taxon>Methanobacteriati</taxon>
        <taxon>Methanobacteriota</taxon>
        <taxon>Stenosarchaea group</taxon>
        <taxon>Halobacteria</taxon>
        <taxon>Halobacteriales</taxon>
        <taxon>Haloferacaceae</taxon>
        <taxon>Haloquadratum</taxon>
    </lineage>
</organism>
<dbReference type="STRING" id="1238425.J07HQW2_01986"/>
<dbReference type="eggNOG" id="arCOG02007">
    <property type="taxonomic scope" value="Archaea"/>
</dbReference>
<dbReference type="AlphaFoldDB" id="U1NFE8"/>
<dbReference type="EMBL" id="KE356561">
    <property type="protein sequence ID" value="ERG95528.1"/>
    <property type="molecule type" value="Genomic_DNA"/>
</dbReference>
<evidence type="ECO:0000313" key="1">
    <source>
        <dbReference type="EMBL" id="ERG95528.1"/>
    </source>
</evidence>
<evidence type="ECO:0000313" key="2">
    <source>
        <dbReference type="Proteomes" id="UP000030710"/>
    </source>
</evidence>
<name>U1NFE8_9EURY</name>
<accession>U1NFE8</accession>
<sequence length="87" mass="10223">MGTVDDRIAGQLESKWNDQFVGWEDSAKFPLSRPIEFALKRERNQAIETLHVTAESLYDHGTDGFYRYTDNRDWSTLRKKDSLYECC</sequence>
<dbReference type="Proteomes" id="UP000030710">
    <property type="component" value="Unassembled WGS sequence"/>
</dbReference>
<proteinExistence type="predicted"/>
<reference evidence="1 2" key="1">
    <citation type="journal article" date="2013" name="PLoS ONE">
        <title>Assembly-driven community genomics of a hypersaline microbial ecosystem.</title>
        <authorList>
            <person name="Podell S."/>
            <person name="Ugalde J.A."/>
            <person name="Narasingarao P."/>
            <person name="Banfield J.F."/>
            <person name="Heidelberg K.B."/>
            <person name="Allen E.E."/>
        </authorList>
    </citation>
    <scope>NUCLEOTIDE SEQUENCE [LARGE SCALE GENOMIC DNA]</scope>
    <source>
        <strain evidence="2">J07HQW2</strain>
    </source>
</reference>